<feature type="domain" description="STING ligand-binding" evidence="7">
    <location>
        <begin position="214"/>
        <end position="357"/>
    </location>
</feature>
<evidence type="ECO:0000313" key="10">
    <source>
        <dbReference type="Proteomes" id="UP001152795"/>
    </source>
</evidence>
<accession>A0A6S7JRD5</accession>
<evidence type="ECO:0000256" key="1">
    <source>
        <dbReference type="ARBA" id="ARBA00004141"/>
    </source>
</evidence>
<comment type="subcellular location">
    <subcellularLocation>
        <location evidence="1">Membrane</location>
        <topology evidence="1">Multi-pass membrane protein</topology>
    </subcellularLocation>
</comment>
<comment type="caution">
    <text evidence="9">The sequence shown here is derived from an EMBL/GenBank/DDBJ whole genome shotgun (WGS) entry which is preliminary data.</text>
</comment>
<evidence type="ECO:0000256" key="2">
    <source>
        <dbReference type="ARBA" id="ARBA00022692"/>
    </source>
</evidence>
<dbReference type="PANTHER" id="PTHR34339:SF1">
    <property type="entry name" value="STIMULATOR OF INTERFERON GENES PROTEIN"/>
    <property type="match status" value="1"/>
</dbReference>
<dbReference type="Pfam" id="PF15009">
    <property type="entry name" value="STING_LBD"/>
    <property type="match status" value="1"/>
</dbReference>
<sequence length="450" mass="51217">MTDNNPPQNQGTHPNSQTPQDDINWENPPKKRKCLRLTSIMIFVAAGIGIITYGVIERTITEYEADNDNCAMIKKENITCYTKKEKTTYPVLFNLSLGLFSIILGTIVDRLSIFVQELFQLQSRYNGEYCKVFKSCFRGVHWAAIFAVIGFLVIIVCLIYGLGREPSFHLVDIIYILGGIGVGPLLIHLLNLNTNSEVDVSIILEEMEMYPGYTLAWSYYFNHLVPAVHILNDEIKKRQKQRRGITLSLHKLLLLLPPSTHLADIAELTSKDEQINKLGWSPYPFPVYEFTNYDKKCFAMQCVNEPIKALRYMKELERIKFVTRDTYKEEVKRFYKTLCEIIEDPPDDQCAMMGLVVPVTVRTGDTEKLQGGGLARIIMDKVNAQSAPNERESSSRCCFRCCCCFCCCSNDDEESEQHMLSAESDEQDAPVTPVDVEATSSTSKEWQEVV</sequence>
<reference evidence="9" key="1">
    <citation type="submission" date="2020-04" db="EMBL/GenBank/DDBJ databases">
        <authorList>
            <person name="Alioto T."/>
            <person name="Alioto T."/>
            <person name="Gomez Garrido J."/>
        </authorList>
    </citation>
    <scope>NUCLEOTIDE SEQUENCE</scope>
    <source>
        <strain evidence="9">A484AB</strain>
    </source>
</reference>
<dbReference type="InterPro" id="IPR029158">
    <property type="entry name" value="STING"/>
</dbReference>
<keyword evidence="3 6" id="KW-1133">Transmembrane helix</keyword>
<feature type="region of interest" description="Disordered" evidence="5">
    <location>
        <begin position="417"/>
        <end position="450"/>
    </location>
</feature>
<evidence type="ECO:0000313" key="9">
    <source>
        <dbReference type="EMBL" id="CAB4018801.1"/>
    </source>
</evidence>
<evidence type="ECO:0000259" key="7">
    <source>
        <dbReference type="Pfam" id="PF15009"/>
    </source>
</evidence>
<evidence type="ECO:0000256" key="3">
    <source>
        <dbReference type="ARBA" id="ARBA00022989"/>
    </source>
</evidence>
<dbReference type="GO" id="GO:0032481">
    <property type="term" value="P:positive regulation of type I interferon production"/>
    <property type="evidence" value="ECO:0007669"/>
    <property type="project" value="InterPro"/>
</dbReference>
<evidence type="ECO:0000259" key="8">
    <source>
        <dbReference type="Pfam" id="PF23417"/>
    </source>
</evidence>
<dbReference type="GO" id="GO:0005789">
    <property type="term" value="C:endoplasmic reticulum membrane"/>
    <property type="evidence" value="ECO:0007669"/>
    <property type="project" value="TreeGrafter"/>
</dbReference>
<feature type="region of interest" description="Disordered" evidence="5">
    <location>
        <begin position="1"/>
        <end position="25"/>
    </location>
</feature>
<dbReference type="InterPro" id="IPR055434">
    <property type="entry name" value="STING_TM"/>
</dbReference>
<dbReference type="Gene3D" id="1.20.5.5200">
    <property type="match status" value="1"/>
</dbReference>
<dbReference type="OrthoDB" id="6053839at2759"/>
<name>A0A6S7JRD5_PARCT</name>
<feature type="compositionally biased region" description="Polar residues" evidence="5">
    <location>
        <begin position="1"/>
        <end position="21"/>
    </location>
</feature>
<feature type="transmembrane region" description="Helical" evidence="6">
    <location>
        <begin position="170"/>
        <end position="190"/>
    </location>
</feature>
<dbReference type="GO" id="GO:0045087">
    <property type="term" value="P:innate immune response"/>
    <property type="evidence" value="ECO:0007669"/>
    <property type="project" value="TreeGrafter"/>
</dbReference>
<evidence type="ECO:0000256" key="5">
    <source>
        <dbReference type="SAM" id="MobiDB-lite"/>
    </source>
</evidence>
<dbReference type="Pfam" id="PF23417">
    <property type="entry name" value="STING_TM"/>
    <property type="match status" value="1"/>
</dbReference>
<feature type="domain" description="STING transmembrane" evidence="8">
    <location>
        <begin position="96"/>
        <end position="206"/>
    </location>
</feature>
<dbReference type="Gene3D" id="3.40.50.12100">
    <property type="entry name" value="Stimulator of interferon genes protein"/>
    <property type="match status" value="1"/>
</dbReference>
<dbReference type="EMBL" id="CACRXK020010172">
    <property type="protein sequence ID" value="CAB4018801.1"/>
    <property type="molecule type" value="Genomic_DNA"/>
</dbReference>
<keyword evidence="10" id="KW-1185">Reference proteome</keyword>
<gene>
    <name evidence="9" type="ORF">PACLA_8A003471</name>
</gene>
<protein>
    <submittedName>
        <fullName evidence="9">Stimulator of interferon genes</fullName>
    </submittedName>
</protein>
<evidence type="ECO:0000256" key="4">
    <source>
        <dbReference type="ARBA" id="ARBA00023136"/>
    </source>
</evidence>
<dbReference type="GO" id="GO:0061709">
    <property type="term" value="P:reticulophagy"/>
    <property type="evidence" value="ECO:0007669"/>
    <property type="project" value="TreeGrafter"/>
</dbReference>
<keyword evidence="2 6" id="KW-0812">Transmembrane</keyword>
<dbReference type="GO" id="GO:0035438">
    <property type="term" value="F:cyclic-di-GMP binding"/>
    <property type="evidence" value="ECO:0007669"/>
    <property type="project" value="TreeGrafter"/>
</dbReference>
<dbReference type="InterPro" id="IPR055432">
    <property type="entry name" value="STING_LBD"/>
</dbReference>
<dbReference type="GO" id="GO:0002218">
    <property type="term" value="P:activation of innate immune response"/>
    <property type="evidence" value="ECO:0007669"/>
    <property type="project" value="InterPro"/>
</dbReference>
<proteinExistence type="predicted"/>
<dbReference type="InterPro" id="IPR038623">
    <property type="entry name" value="STING_C_sf"/>
</dbReference>
<keyword evidence="4 6" id="KW-0472">Membrane</keyword>
<dbReference type="GO" id="GO:0061507">
    <property type="term" value="F:2',3'-cyclic GMP-AMP binding"/>
    <property type="evidence" value="ECO:0007669"/>
    <property type="project" value="TreeGrafter"/>
</dbReference>
<feature type="transmembrane region" description="Helical" evidence="6">
    <location>
        <begin position="210"/>
        <end position="232"/>
    </location>
</feature>
<dbReference type="GO" id="GO:0000045">
    <property type="term" value="P:autophagosome assembly"/>
    <property type="evidence" value="ECO:0007669"/>
    <property type="project" value="TreeGrafter"/>
</dbReference>
<dbReference type="GO" id="GO:0016239">
    <property type="term" value="P:positive regulation of macroautophagy"/>
    <property type="evidence" value="ECO:0007669"/>
    <property type="project" value="TreeGrafter"/>
</dbReference>
<organism evidence="9 10">
    <name type="scientific">Paramuricea clavata</name>
    <name type="common">Red gorgonian</name>
    <name type="synonym">Violescent sea-whip</name>
    <dbReference type="NCBI Taxonomy" id="317549"/>
    <lineage>
        <taxon>Eukaryota</taxon>
        <taxon>Metazoa</taxon>
        <taxon>Cnidaria</taxon>
        <taxon>Anthozoa</taxon>
        <taxon>Octocorallia</taxon>
        <taxon>Malacalcyonacea</taxon>
        <taxon>Plexauridae</taxon>
        <taxon>Paramuricea</taxon>
    </lineage>
</organism>
<dbReference type="PANTHER" id="PTHR34339">
    <property type="entry name" value="STIMULATOR OF INTERFERON GENES PROTEIN"/>
    <property type="match status" value="1"/>
</dbReference>
<dbReference type="Proteomes" id="UP001152795">
    <property type="component" value="Unassembled WGS sequence"/>
</dbReference>
<feature type="transmembrane region" description="Helical" evidence="6">
    <location>
        <begin position="35"/>
        <end position="56"/>
    </location>
</feature>
<feature type="transmembrane region" description="Helical" evidence="6">
    <location>
        <begin position="91"/>
        <end position="108"/>
    </location>
</feature>
<dbReference type="AlphaFoldDB" id="A0A6S7JRD5"/>
<evidence type="ECO:0000256" key="6">
    <source>
        <dbReference type="SAM" id="Phobius"/>
    </source>
</evidence>
<dbReference type="GO" id="GO:0005776">
    <property type="term" value="C:autophagosome"/>
    <property type="evidence" value="ECO:0007669"/>
    <property type="project" value="TreeGrafter"/>
</dbReference>
<feature type="transmembrane region" description="Helical" evidence="6">
    <location>
        <begin position="142"/>
        <end position="163"/>
    </location>
</feature>